<dbReference type="EMBL" id="DS268690">
    <property type="protein sequence ID" value="EFO98700.1"/>
    <property type="molecule type" value="Genomic_DNA"/>
</dbReference>
<dbReference type="Pfam" id="PF07735">
    <property type="entry name" value="FBA_2"/>
    <property type="match status" value="1"/>
</dbReference>
<dbReference type="PROSITE" id="PS50181">
    <property type="entry name" value="FBOX"/>
    <property type="match status" value="1"/>
</dbReference>
<dbReference type="InterPro" id="IPR012885">
    <property type="entry name" value="F-box_Sdz-33"/>
</dbReference>
<dbReference type="Pfam" id="PF00646">
    <property type="entry name" value="F-box"/>
    <property type="match status" value="1"/>
</dbReference>
<dbReference type="InterPro" id="IPR001810">
    <property type="entry name" value="F-box_dom"/>
</dbReference>
<dbReference type="Proteomes" id="UP000008281">
    <property type="component" value="Unassembled WGS sequence"/>
</dbReference>
<dbReference type="AlphaFoldDB" id="E3NI07"/>
<proteinExistence type="predicted"/>
<sequence>MDYPFPILRLPFVPLQEIFKAMDTFEIINFSLITKRTKTVTQNMIIYSGCSIQLDINKELEVWVVGPKNMTSCYYSFTLNEEMNGKIVENDWNDWNELQIWKYSNNPIEEWKLLCKHVLEIFKIQTIDYLSMTMDSFVDHNVSIIDFLKTNVKSVTECCLSQINKNINVDEHTAYLLDNIIINAELCFALSINNVNFNWKIPKNLKELCIHNSHWIGYERLFDIDCKSVILEKNRISNKVWNLFFKKWIAMETNQNLEYLQLDYREIEEFRALVLDDIPHEVVDEGVQRVLKTRHNETKEVKGGIDIRRIDGKTATFFMLGWNGSFLMCIH</sequence>
<name>E3NI07_CAERE</name>
<accession>E3NI07</accession>
<keyword evidence="3" id="KW-1185">Reference proteome</keyword>
<dbReference type="PANTHER" id="PTHR21503">
    <property type="entry name" value="F-BOX-CONTAINING HYPOTHETICAL PROTEIN C.ELEGANS"/>
    <property type="match status" value="1"/>
</dbReference>
<reference evidence="2" key="1">
    <citation type="submission" date="2007-07" db="EMBL/GenBank/DDBJ databases">
        <title>PCAP assembly of the Caenorhabditis remanei genome.</title>
        <authorList>
            <consortium name="The Caenorhabditis remanei Sequencing Consortium"/>
            <person name="Wilson R.K."/>
        </authorList>
    </citation>
    <scope>NUCLEOTIDE SEQUENCE [LARGE SCALE GENOMIC DNA]</scope>
    <source>
        <strain evidence="2">PB4641</strain>
    </source>
</reference>
<dbReference type="InParanoid" id="E3NI07"/>
<dbReference type="FunCoup" id="E3NI07">
    <property type="interactions" value="412"/>
</dbReference>
<protein>
    <recommendedName>
        <fullName evidence="1">F-box domain-containing protein</fullName>
    </recommendedName>
</protein>
<evidence type="ECO:0000259" key="1">
    <source>
        <dbReference type="PROSITE" id="PS50181"/>
    </source>
</evidence>
<gene>
    <name evidence="2" type="ORF">CRE_19527</name>
</gene>
<dbReference type="PANTHER" id="PTHR21503:SF8">
    <property type="entry name" value="F-BOX ASSOCIATED DOMAIN-CONTAINING PROTEIN-RELATED"/>
    <property type="match status" value="1"/>
</dbReference>
<feature type="domain" description="F-box" evidence="1">
    <location>
        <begin position="4"/>
        <end position="50"/>
    </location>
</feature>
<evidence type="ECO:0000313" key="3">
    <source>
        <dbReference type="Proteomes" id="UP000008281"/>
    </source>
</evidence>
<organism evidence="3">
    <name type="scientific">Caenorhabditis remanei</name>
    <name type="common">Caenorhabditis vulgaris</name>
    <dbReference type="NCBI Taxonomy" id="31234"/>
    <lineage>
        <taxon>Eukaryota</taxon>
        <taxon>Metazoa</taxon>
        <taxon>Ecdysozoa</taxon>
        <taxon>Nematoda</taxon>
        <taxon>Chromadorea</taxon>
        <taxon>Rhabditida</taxon>
        <taxon>Rhabditina</taxon>
        <taxon>Rhabditomorpha</taxon>
        <taxon>Rhabditoidea</taxon>
        <taxon>Rhabditidae</taxon>
        <taxon>Peloderinae</taxon>
        <taxon>Caenorhabditis</taxon>
    </lineage>
</organism>
<dbReference type="HOGENOM" id="CLU_028840_3_1_1"/>
<evidence type="ECO:0000313" key="2">
    <source>
        <dbReference type="EMBL" id="EFO98700.1"/>
    </source>
</evidence>